<dbReference type="PROSITE" id="PS50082">
    <property type="entry name" value="WD_REPEATS_2"/>
    <property type="match status" value="1"/>
</dbReference>
<proteinExistence type="inferred from homology"/>
<dbReference type="OMA" id="YVWEPSP"/>
<dbReference type="InterPro" id="IPR036322">
    <property type="entry name" value="WD40_repeat_dom_sf"/>
</dbReference>
<dbReference type="InterPro" id="IPR017383">
    <property type="entry name" value="ARPC1"/>
</dbReference>
<keyword evidence="12" id="KW-1185">Reference proteome</keyword>
<evidence type="ECO:0000256" key="9">
    <source>
        <dbReference type="PROSITE-ProRule" id="PRU00221"/>
    </source>
</evidence>
<dbReference type="PANTHER" id="PTHR10709">
    <property type="entry name" value="ACTIN-RELATED PROTEIN 2/3 COMPLEX SUBUNIT 1"/>
    <property type="match status" value="1"/>
</dbReference>
<dbReference type="SUPFAM" id="SSF50978">
    <property type="entry name" value="WD40 repeat-like"/>
    <property type="match status" value="1"/>
</dbReference>
<dbReference type="STRING" id="37360.A0A0G4J2E8"/>
<organism evidence="10 12">
    <name type="scientific">Plasmodiophora brassicae</name>
    <name type="common">Clubroot disease agent</name>
    <dbReference type="NCBI Taxonomy" id="37360"/>
    <lineage>
        <taxon>Eukaryota</taxon>
        <taxon>Sar</taxon>
        <taxon>Rhizaria</taxon>
        <taxon>Endomyxa</taxon>
        <taxon>Phytomyxea</taxon>
        <taxon>Plasmodiophorida</taxon>
        <taxon>Plasmodiophoridae</taxon>
        <taxon>Plasmodiophora</taxon>
    </lineage>
</organism>
<dbReference type="AlphaFoldDB" id="A0A0G4J2E8"/>
<dbReference type="SMART" id="SM00320">
    <property type="entry name" value="WD40"/>
    <property type="match status" value="5"/>
</dbReference>
<dbReference type="InterPro" id="IPR015943">
    <property type="entry name" value="WD40/YVTN_repeat-like_dom_sf"/>
</dbReference>
<keyword evidence="6 8" id="KW-0009">Actin-binding</keyword>
<evidence type="ECO:0000256" key="2">
    <source>
        <dbReference type="ARBA" id="ARBA00006260"/>
    </source>
</evidence>
<evidence type="ECO:0000256" key="5">
    <source>
        <dbReference type="ARBA" id="ARBA00022737"/>
    </source>
</evidence>
<sequence length="397" mass="43533">MGKGEQEKALCRAITCHAWNADRTQVAVCPNNNEVHIFAVSGTDAGNWTALHVLKEHDSLVSGIDWCPRTNMIVTCGHDRNAYVWKLVDNVWCPTLVILRINRAATSVKWSPSGAKFAVTSGAKAVPVCHYEQGNDWWVSKTIKKHKSTVLTLDWNRNNKFVVTGCADFKCRIFSAFIDDVDVDEDHDAWADIFPNQNRFGAQLAEFDAANGWVEAVSWSPSGYRLAFASHDSSVHIVQILAGEPPTCQTISTAFLPFSAVVFLSEDAVVFAGYDANPVLFINKGTEAEPSFEAHGVLDKMLATPGSKPKAVSSFSNARNLFDASSRMGVNFGTESTDTDGTLKTRHQNAINGLVPFWADETRYHAIEFSTCGIDGRVLLWNMSKIDGVNLADIGLA</sequence>
<protein>
    <recommendedName>
        <fullName evidence="8">Actin-related protein 2/3 complex subunit</fullName>
    </recommendedName>
</protein>
<keyword evidence="4 9" id="KW-0853">WD repeat</keyword>
<feature type="repeat" description="WD" evidence="9">
    <location>
        <begin position="54"/>
        <end position="87"/>
    </location>
</feature>
<name>A0A0G4J2E8_PLABS</name>
<evidence type="ECO:0000313" key="13">
    <source>
        <dbReference type="Proteomes" id="UP000290189"/>
    </source>
</evidence>
<accession>A0A0G4J2E8</accession>
<dbReference type="OrthoDB" id="406844at2759"/>
<comment type="similarity">
    <text evidence="2 8">Belongs to the WD repeat ARPC1 family.</text>
</comment>
<evidence type="ECO:0000256" key="4">
    <source>
        <dbReference type="ARBA" id="ARBA00022574"/>
    </source>
</evidence>
<evidence type="ECO:0000256" key="7">
    <source>
        <dbReference type="ARBA" id="ARBA00023212"/>
    </source>
</evidence>
<keyword evidence="3 8" id="KW-0963">Cytoplasm</keyword>
<dbReference type="EMBL" id="OVEO01000001">
    <property type="protein sequence ID" value="SPQ93182.1"/>
    <property type="molecule type" value="Genomic_DNA"/>
</dbReference>
<dbReference type="Pfam" id="PF00400">
    <property type="entry name" value="WD40"/>
    <property type="match status" value="3"/>
</dbReference>
<dbReference type="Gene3D" id="2.130.10.10">
    <property type="entry name" value="YVTN repeat-like/Quinoprotein amine dehydrogenase"/>
    <property type="match status" value="1"/>
</dbReference>
<evidence type="ECO:0000313" key="12">
    <source>
        <dbReference type="Proteomes" id="UP000039324"/>
    </source>
</evidence>
<reference evidence="10 12" key="1">
    <citation type="submission" date="2015-02" db="EMBL/GenBank/DDBJ databases">
        <authorList>
            <person name="Chooi Y.-H."/>
        </authorList>
    </citation>
    <scope>NUCLEOTIDE SEQUENCE [LARGE SCALE GENOMIC DNA]</scope>
    <source>
        <strain evidence="10">E3</strain>
    </source>
</reference>
<dbReference type="GO" id="GO:0051015">
    <property type="term" value="F:actin filament binding"/>
    <property type="evidence" value="ECO:0007669"/>
    <property type="project" value="TreeGrafter"/>
</dbReference>
<geneLocation type="mitochondrion" evidence="11"/>
<gene>
    <name evidence="10" type="ORF">PBRA_002150</name>
    <name evidence="11" type="ORF">PLBR_LOCUS397</name>
</gene>
<dbReference type="InterPro" id="IPR001680">
    <property type="entry name" value="WD40_rpt"/>
</dbReference>
<dbReference type="PANTHER" id="PTHR10709:SF2">
    <property type="entry name" value="ACTIN-RELATED PROTEIN 2_3 COMPLEX SUBUNIT"/>
    <property type="match status" value="1"/>
</dbReference>
<evidence type="ECO:0000256" key="8">
    <source>
        <dbReference type="PIRNR" id="PIRNR038093"/>
    </source>
</evidence>
<comment type="subcellular location">
    <subcellularLocation>
        <location evidence="1">Cytoplasm</location>
        <location evidence="1">Cytoskeleton</location>
    </subcellularLocation>
</comment>
<keyword evidence="5" id="KW-0677">Repeat</keyword>
<comment type="function">
    <text evidence="8">Functions as component of the Arp2/3 complex which is involved in regulation of actin polymerization and together with an activating nucleation-promoting factor (NPF) mediates the formation of branched actin networks.</text>
</comment>
<reference evidence="11 13" key="2">
    <citation type="submission" date="2018-03" db="EMBL/GenBank/DDBJ databases">
        <authorList>
            <person name="Fogelqvist J."/>
        </authorList>
    </citation>
    <scope>NUCLEOTIDE SEQUENCE [LARGE SCALE GENOMIC DNA]</scope>
</reference>
<evidence type="ECO:0000256" key="6">
    <source>
        <dbReference type="ARBA" id="ARBA00023203"/>
    </source>
</evidence>
<evidence type="ECO:0000256" key="1">
    <source>
        <dbReference type="ARBA" id="ARBA00004245"/>
    </source>
</evidence>
<evidence type="ECO:0000256" key="3">
    <source>
        <dbReference type="ARBA" id="ARBA00022490"/>
    </source>
</evidence>
<dbReference type="GO" id="GO:0034314">
    <property type="term" value="P:Arp2/3 complex-mediated actin nucleation"/>
    <property type="evidence" value="ECO:0007669"/>
    <property type="project" value="UniProtKB-UniRule"/>
</dbReference>
<keyword evidence="7 8" id="KW-0206">Cytoskeleton</keyword>
<dbReference type="Proteomes" id="UP000290189">
    <property type="component" value="Unassembled WGS sequence"/>
</dbReference>
<evidence type="ECO:0000313" key="10">
    <source>
        <dbReference type="EMBL" id="CEP01544.1"/>
    </source>
</evidence>
<keyword evidence="11" id="KW-0496">Mitochondrion</keyword>
<dbReference type="PIRSF" id="PIRSF038093">
    <property type="entry name" value="ARP2/3_su1"/>
    <property type="match status" value="1"/>
</dbReference>
<dbReference type="PROSITE" id="PS50294">
    <property type="entry name" value="WD_REPEATS_REGION"/>
    <property type="match status" value="1"/>
</dbReference>
<evidence type="ECO:0000313" key="11">
    <source>
        <dbReference type="EMBL" id="SPQ93182.1"/>
    </source>
</evidence>
<dbReference type="Proteomes" id="UP000039324">
    <property type="component" value="Unassembled WGS sequence"/>
</dbReference>
<dbReference type="GO" id="GO:0005885">
    <property type="term" value="C:Arp2/3 protein complex"/>
    <property type="evidence" value="ECO:0007669"/>
    <property type="project" value="UniProtKB-UniRule"/>
</dbReference>
<dbReference type="EMBL" id="CDSF01000112">
    <property type="protein sequence ID" value="CEP01544.1"/>
    <property type="molecule type" value="Genomic_DNA"/>
</dbReference>